<feature type="region of interest" description="Disordered" evidence="1">
    <location>
        <begin position="1"/>
        <end position="29"/>
    </location>
</feature>
<evidence type="ECO:0000313" key="3">
    <source>
        <dbReference type="EMBL" id="KAF0024242.1"/>
    </source>
</evidence>
<keyword evidence="2" id="KW-0812">Transmembrane</keyword>
<protein>
    <submittedName>
        <fullName evidence="3">Uncharacterized protein</fullName>
    </submittedName>
</protein>
<gene>
    <name evidence="3" type="ORF">F2P81_023044</name>
</gene>
<dbReference type="EMBL" id="VEVO01000021">
    <property type="protein sequence ID" value="KAF0024242.1"/>
    <property type="molecule type" value="Genomic_DNA"/>
</dbReference>
<proteinExistence type="predicted"/>
<dbReference type="AlphaFoldDB" id="A0A6A4RYJ9"/>
<sequence>MPPAFMDPQTQPDNHRWKQEEKRKITPGPPTSAVIGGILGSLVLLAIVGAVIFFVRKRHQDGGTRFSCERSSDVCTLECDQKTLKHYLDKSELIPLNIPGCLSLVLRPPHVWFALRRSLVTKAVCAPNPQNLDDEATGALNGGAPPVLDDLARCELKDHANDCDPPGREPPPANISRGESFVSPAMYV</sequence>
<accession>A0A6A4RYJ9</accession>
<comment type="caution">
    <text evidence="3">The sequence shown here is derived from an EMBL/GenBank/DDBJ whole genome shotgun (WGS) entry which is preliminary data.</text>
</comment>
<feature type="region of interest" description="Disordered" evidence="1">
    <location>
        <begin position="159"/>
        <end position="188"/>
    </location>
</feature>
<evidence type="ECO:0000256" key="1">
    <source>
        <dbReference type="SAM" id="MobiDB-lite"/>
    </source>
</evidence>
<evidence type="ECO:0000313" key="4">
    <source>
        <dbReference type="Proteomes" id="UP000438429"/>
    </source>
</evidence>
<evidence type="ECO:0000256" key="2">
    <source>
        <dbReference type="SAM" id="Phobius"/>
    </source>
</evidence>
<keyword evidence="2" id="KW-0472">Membrane</keyword>
<dbReference type="CDD" id="cd12087">
    <property type="entry name" value="TM_EGFR-like"/>
    <property type="match status" value="1"/>
</dbReference>
<reference evidence="3 4" key="1">
    <citation type="submission" date="2019-06" db="EMBL/GenBank/DDBJ databases">
        <title>Draft genomes of female and male turbot (Scophthalmus maximus).</title>
        <authorList>
            <person name="Xu H."/>
            <person name="Xu X.-W."/>
            <person name="Shao C."/>
            <person name="Chen S."/>
        </authorList>
    </citation>
    <scope>NUCLEOTIDE SEQUENCE [LARGE SCALE GENOMIC DNA]</scope>
    <source>
        <strain evidence="3">Ysfricsl-2016a</strain>
        <tissue evidence="3">Blood</tissue>
    </source>
</reference>
<name>A0A6A4RYJ9_SCOMX</name>
<dbReference type="Proteomes" id="UP000438429">
    <property type="component" value="Unassembled WGS sequence"/>
</dbReference>
<feature type="transmembrane region" description="Helical" evidence="2">
    <location>
        <begin position="33"/>
        <end position="55"/>
    </location>
</feature>
<organism evidence="3 4">
    <name type="scientific">Scophthalmus maximus</name>
    <name type="common">Turbot</name>
    <name type="synonym">Psetta maxima</name>
    <dbReference type="NCBI Taxonomy" id="52904"/>
    <lineage>
        <taxon>Eukaryota</taxon>
        <taxon>Metazoa</taxon>
        <taxon>Chordata</taxon>
        <taxon>Craniata</taxon>
        <taxon>Vertebrata</taxon>
        <taxon>Euteleostomi</taxon>
        <taxon>Actinopterygii</taxon>
        <taxon>Neopterygii</taxon>
        <taxon>Teleostei</taxon>
        <taxon>Neoteleostei</taxon>
        <taxon>Acanthomorphata</taxon>
        <taxon>Carangaria</taxon>
        <taxon>Pleuronectiformes</taxon>
        <taxon>Pleuronectoidei</taxon>
        <taxon>Scophthalmidae</taxon>
        <taxon>Scophthalmus</taxon>
    </lineage>
</organism>
<keyword evidence="2" id="KW-1133">Transmembrane helix</keyword>
<feature type="compositionally biased region" description="Basic and acidic residues" evidence="1">
    <location>
        <begin position="13"/>
        <end position="24"/>
    </location>
</feature>